<keyword evidence="16" id="KW-1185">Reference proteome</keyword>
<dbReference type="GO" id="GO:0004812">
    <property type="term" value="F:aminoacyl-tRNA ligase activity"/>
    <property type="evidence" value="ECO:0007669"/>
    <property type="project" value="UniProtKB-KW"/>
</dbReference>
<evidence type="ECO:0000256" key="11">
    <source>
        <dbReference type="RuleBase" id="RU003954"/>
    </source>
</evidence>
<evidence type="ECO:0000256" key="9">
    <source>
        <dbReference type="ARBA" id="ARBA00049269"/>
    </source>
</evidence>
<dbReference type="InterPro" id="IPR001106">
    <property type="entry name" value="Aromatic_Lyase"/>
</dbReference>
<dbReference type="PROSITE" id="PS00488">
    <property type="entry name" value="PAL_HISTIDASE"/>
    <property type="match status" value="1"/>
</dbReference>
<keyword evidence="4" id="KW-0436">Ligase</keyword>
<keyword evidence="6" id="KW-0648">Protein biosynthesis</keyword>
<dbReference type="GO" id="GO:0006418">
    <property type="term" value="P:tRNA aminoacylation for protein translation"/>
    <property type="evidence" value="ECO:0007669"/>
    <property type="project" value="UniProtKB-ARBA"/>
</dbReference>
<dbReference type="Gene3D" id="1.20.200.10">
    <property type="entry name" value="Fumarase/aspartase (Central domain)"/>
    <property type="match status" value="1"/>
</dbReference>
<organism evidence="15 16">
    <name type="scientific">Brumimicrobium salinarum</name>
    <dbReference type="NCBI Taxonomy" id="2058658"/>
    <lineage>
        <taxon>Bacteria</taxon>
        <taxon>Pseudomonadati</taxon>
        <taxon>Bacteroidota</taxon>
        <taxon>Flavobacteriia</taxon>
        <taxon>Flavobacteriales</taxon>
        <taxon>Crocinitomicaceae</taxon>
        <taxon>Brumimicrobium</taxon>
    </lineage>
</organism>
<dbReference type="FunFam" id="1.10.275.10:FF:000005">
    <property type="entry name" value="Histidine ammonia-lyase"/>
    <property type="match status" value="1"/>
</dbReference>
<proteinExistence type="inferred from homology"/>
<accession>A0A2I0R226</accession>
<dbReference type="InterPro" id="IPR033656">
    <property type="entry name" value="HisRS_anticodon"/>
</dbReference>
<evidence type="ECO:0000256" key="10">
    <source>
        <dbReference type="NCBIfam" id="TIGR01225"/>
    </source>
</evidence>
<dbReference type="CDD" id="cd00859">
    <property type="entry name" value="HisRS_anticodon"/>
    <property type="match status" value="1"/>
</dbReference>
<feature type="domain" description="Anticodon-binding" evidence="14">
    <location>
        <begin position="10"/>
        <end position="94"/>
    </location>
</feature>
<dbReference type="InterPro" id="IPR008948">
    <property type="entry name" value="L-Aspartase-like"/>
</dbReference>
<dbReference type="PANTHER" id="PTHR10362">
    <property type="entry name" value="HISTIDINE AMMONIA-LYASE"/>
    <property type="match status" value="1"/>
</dbReference>
<evidence type="ECO:0000256" key="6">
    <source>
        <dbReference type="ARBA" id="ARBA00022917"/>
    </source>
</evidence>
<evidence type="ECO:0000256" key="8">
    <source>
        <dbReference type="ARBA" id="ARBA00023239"/>
    </source>
</evidence>
<dbReference type="InterPro" id="IPR024083">
    <property type="entry name" value="Fumarase/histidase_N"/>
</dbReference>
<evidence type="ECO:0000259" key="14">
    <source>
        <dbReference type="Pfam" id="PF03129"/>
    </source>
</evidence>
<evidence type="ECO:0000256" key="2">
    <source>
        <dbReference type="ARBA" id="ARBA00008226"/>
    </source>
</evidence>
<dbReference type="CDD" id="cd00332">
    <property type="entry name" value="PAL-HAL"/>
    <property type="match status" value="1"/>
</dbReference>
<comment type="similarity">
    <text evidence="11">Belongs to the PAL/histidase family.</text>
</comment>
<dbReference type="EC" id="4.3.1.3" evidence="3 10"/>
<dbReference type="InterPro" id="IPR004154">
    <property type="entry name" value="Anticodon-bd"/>
</dbReference>
<dbReference type="GO" id="GO:0019556">
    <property type="term" value="P:L-histidine catabolic process to glutamate and formamide"/>
    <property type="evidence" value="ECO:0007669"/>
    <property type="project" value="UniProtKB-UniPathway"/>
</dbReference>
<evidence type="ECO:0000256" key="5">
    <source>
        <dbReference type="ARBA" id="ARBA00022808"/>
    </source>
</evidence>
<evidence type="ECO:0000313" key="16">
    <source>
        <dbReference type="Proteomes" id="UP000236654"/>
    </source>
</evidence>
<dbReference type="FunFam" id="1.20.200.10:FF:000003">
    <property type="entry name" value="Histidine ammonia-lyase"/>
    <property type="match status" value="1"/>
</dbReference>
<dbReference type="EMBL" id="PJNI01000009">
    <property type="protein sequence ID" value="PKR80626.1"/>
    <property type="molecule type" value="Genomic_DNA"/>
</dbReference>
<gene>
    <name evidence="15" type="primary">hutH</name>
    <name evidence="15" type="ORF">CW751_09660</name>
</gene>
<sequence>MSQTLDFLFINFGEREMNYALPILQKLRNANIPAEIYPDQVKLKKQFKYADDKNVKHTVIIGDTELESNTVTVKEMVSGEQTTLSIEEFEKNIVRMDKLILDQQAFKIDELFSFITSEKQLELGEKARQDVKKCRSYLDHKIESTSGNIYGINTGFGSLYDQSISKDKLADLQVNLVRSHACGTGQEVPKSIVKTMLLFKIIGLHYGHSGVQVNTVEQLIFFYNNDIIPVVYEQGSLGASGDLSPLAHVALALIGEGEVYFEDKKCSTKVVLEQLNRPSLKLQSKEGLALLNGTQFMSAYLAHCVYEAKILYAQANLNAAMSLEAFDGRIDPFTPSVNRVRNQEGQIKTAAEISEILSNSQFITQEKVHVQDPYSFRCVPQVHGASWDAIHQAATIVEREINAVTDNPTIFPDEDLIVSAGNFHGQPLAISLDFLAIALAELGSISERRVYKLMSGQRGLPAFLVAKPGLNSGFMIAQYTAASIVSQNKQLCTPASIDSIDSSNGQEDHVSMGANAATKLARVTENLWQILGIELMAAAQGVEFKGVNKTSSPLQEIHSAYRKHVPFIEEDEYMSVYLRKSKSFLKQKNNSLL</sequence>
<dbReference type="GO" id="GO:0019557">
    <property type="term" value="P:L-histidine catabolic process to glutamate and formate"/>
    <property type="evidence" value="ECO:0007669"/>
    <property type="project" value="UniProtKB-UniPathway"/>
</dbReference>
<dbReference type="InterPro" id="IPR005921">
    <property type="entry name" value="HutH"/>
</dbReference>
<keyword evidence="5 12" id="KW-0369">Histidine metabolism</keyword>
<evidence type="ECO:0000313" key="15">
    <source>
        <dbReference type="EMBL" id="PKR80626.1"/>
    </source>
</evidence>
<evidence type="ECO:0000256" key="3">
    <source>
        <dbReference type="ARBA" id="ARBA00012994"/>
    </source>
</evidence>
<evidence type="ECO:0000256" key="13">
    <source>
        <dbReference type="RuleBase" id="RU004480"/>
    </source>
</evidence>
<comment type="similarity">
    <text evidence="2">Belongs to the class-II aminoacyl-tRNA synthetase family.</text>
</comment>
<keyword evidence="8 11" id="KW-0456">Lyase</keyword>
<dbReference type="Pfam" id="PF00221">
    <property type="entry name" value="Lyase_aromatic"/>
    <property type="match status" value="1"/>
</dbReference>
<dbReference type="GO" id="GO:0004397">
    <property type="term" value="F:histidine ammonia-lyase activity"/>
    <property type="evidence" value="ECO:0007669"/>
    <property type="project" value="UniProtKB-UniRule"/>
</dbReference>
<keyword evidence="7" id="KW-0030">Aminoacyl-tRNA synthetase</keyword>
<dbReference type="AlphaFoldDB" id="A0A2I0R226"/>
<evidence type="ECO:0000256" key="4">
    <source>
        <dbReference type="ARBA" id="ARBA00022598"/>
    </source>
</evidence>
<comment type="caution">
    <text evidence="15">The sequence shown here is derived from an EMBL/GenBank/DDBJ whole genome shotgun (WGS) entry which is preliminary data.</text>
</comment>
<name>A0A2I0R226_9FLAO</name>
<dbReference type="Pfam" id="PF03129">
    <property type="entry name" value="HGTP_anticodon"/>
    <property type="match status" value="1"/>
</dbReference>
<dbReference type="InterPro" id="IPR036621">
    <property type="entry name" value="Anticodon-bd_dom_sf"/>
</dbReference>
<dbReference type="RefSeq" id="WP_101334796.1">
    <property type="nucleotide sequence ID" value="NZ_PJNI01000009.1"/>
</dbReference>
<evidence type="ECO:0000256" key="7">
    <source>
        <dbReference type="ARBA" id="ARBA00023146"/>
    </source>
</evidence>
<comment type="subcellular location">
    <subcellularLocation>
        <location evidence="13">Cytoplasm</location>
    </subcellularLocation>
</comment>
<comment type="pathway">
    <text evidence="1 12">Amino-acid degradation; L-histidine degradation into L-glutamate; N-formimidoyl-L-glutamate from L-histidine: step 1/3.</text>
</comment>
<comment type="catalytic activity">
    <reaction evidence="9 12">
        <text>L-histidine = trans-urocanate + NH4(+)</text>
        <dbReference type="Rhea" id="RHEA:21232"/>
        <dbReference type="ChEBI" id="CHEBI:17771"/>
        <dbReference type="ChEBI" id="CHEBI:28938"/>
        <dbReference type="ChEBI" id="CHEBI:57595"/>
        <dbReference type="EC" id="4.3.1.3"/>
    </reaction>
</comment>
<dbReference type="NCBIfam" id="NF006871">
    <property type="entry name" value="PRK09367.1"/>
    <property type="match status" value="1"/>
</dbReference>
<evidence type="ECO:0000256" key="1">
    <source>
        <dbReference type="ARBA" id="ARBA00005113"/>
    </source>
</evidence>
<dbReference type="SUPFAM" id="SSF48557">
    <property type="entry name" value="L-aspartase-like"/>
    <property type="match status" value="1"/>
</dbReference>
<dbReference type="InterPro" id="IPR022313">
    <property type="entry name" value="Phe/His_NH3-lyase_AS"/>
</dbReference>
<dbReference type="Gene3D" id="1.10.275.10">
    <property type="entry name" value="Fumarase/aspartase (N-terminal domain)"/>
    <property type="match status" value="1"/>
</dbReference>
<dbReference type="Proteomes" id="UP000236654">
    <property type="component" value="Unassembled WGS sequence"/>
</dbReference>
<dbReference type="GO" id="GO:0005737">
    <property type="term" value="C:cytoplasm"/>
    <property type="evidence" value="ECO:0007669"/>
    <property type="project" value="UniProtKB-SubCell"/>
</dbReference>
<dbReference type="UniPathway" id="UPA00379">
    <property type="reaction ID" value="UER00549"/>
</dbReference>
<dbReference type="Gene3D" id="3.40.50.800">
    <property type="entry name" value="Anticodon-binding domain"/>
    <property type="match status" value="1"/>
</dbReference>
<dbReference type="NCBIfam" id="TIGR01225">
    <property type="entry name" value="hutH"/>
    <property type="match status" value="1"/>
</dbReference>
<evidence type="ECO:0000256" key="12">
    <source>
        <dbReference type="RuleBase" id="RU004479"/>
    </source>
</evidence>
<reference evidence="15 16" key="1">
    <citation type="submission" date="2017-12" db="EMBL/GenBank/DDBJ databases">
        <title>The draft genome sequence of Brumimicrobium saltpan LHR20.</title>
        <authorList>
            <person name="Do Z.-J."/>
            <person name="Luo H.-R."/>
        </authorList>
    </citation>
    <scope>NUCLEOTIDE SEQUENCE [LARGE SCALE GENOMIC DNA]</scope>
    <source>
        <strain evidence="15 16">LHR20</strain>
    </source>
</reference>
<dbReference type="SUPFAM" id="SSF52954">
    <property type="entry name" value="Class II aaRS ABD-related"/>
    <property type="match status" value="1"/>
</dbReference>
<protein>
    <recommendedName>
        <fullName evidence="3 10">Histidine ammonia-lyase</fullName>
        <ecNumber evidence="3 10">4.3.1.3</ecNumber>
    </recommendedName>
</protein>